<dbReference type="Proteomes" id="UP000321323">
    <property type="component" value="Chromosome"/>
</dbReference>
<accession>A0ABZ1UGP9</accession>
<reference evidence="3 4" key="1">
    <citation type="journal article" date="2019" name="Int. J. Syst. Evol. Microbiol.">
        <title>The Draft Whole-Genome Sequence of the Antibiotic Producer Empedobacter haloabium ATCC 31962 Provides Indications for Its Taxonomic Reclassification.</title>
        <authorList>
            <person name="Miess H."/>
            <person name="Arlt P."/>
            <person name="Apel A.K."/>
            <person name="Weber T."/>
            <person name="Nieselt K."/>
            <person name="Hanssen F."/>
            <person name="Czemmel S."/>
            <person name="Nahnsen S."/>
            <person name="Gross H."/>
        </authorList>
    </citation>
    <scope>NUCLEOTIDE SEQUENCE [LARGE SCALE GENOMIC DNA]</scope>
    <source>
        <strain evidence="3 4">ATCC 31962</strain>
    </source>
</reference>
<proteinExistence type="predicted"/>
<evidence type="ECO:0000256" key="1">
    <source>
        <dbReference type="SAM" id="MobiDB-lite"/>
    </source>
</evidence>
<evidence type="ECO:0008006" key="5">
    <source>
        <dbReference type="Google" id="ProtNLM"/>
    </source>
</evidence>
<sequence>MKSNSLCLLIVLAGTLAACAGSNRDGAGRAQPHEDLYMTQTTSSGTSATMDDIVKDMPCSRHRHTHSVPDEQARRALKEGDTQSMSPSMRAQHMAMLGQHCQ</sequence>
<evidence type="ECO:0000313" key="3">
    <source>
        <dbReference type="EMBL" id="WUR11873.1"/>
    </source>
</evidence>
<evidence type="ECO:0000313" key="4">
    <source>
        <dbReference type="Proteomes" id="UP000321323"/>
    </source>
</evidence>
<name>A0ABZ1UGP9_9BURK</name>
<feature type="signal peptide" evidence="2">
    <location>
        <begin position="1"/>
        <end position="20"/>
    </location>
</feature>
<protein>
    <recommendedName>
        <fullName evidence="5">Lipoprotein</fullName>
    </recommendedName>
</protein>
<gene>
    <name evidence="3" type="ORF">E7V67_019515</name>
</gene>
<feature type="compositionally biased region" description="Basic and acidic residues" evidence="1">
    <location>
        <begin position="67"/>
        <end position="81"/>
    </location>
</feature>
<dbReference type="PROSITE" id="PS51257">
    <property type="entry name" value="PROKAR_LIPOPROTEIN"/>
    <property type="match status" value="1"/>
</dbReference>
<dbReference type="EMBL" id="CP136508">
    <property type="protein sequence ID" value="WUR11873.1"/>
    <property type="molecule type" value="Genomic_DNA"/>
</dbReference>
<keyword evidence="2" id="KW-0732">Signal</keyword>
<evidence type="ECO:0000256" key="2">
    <source>
        <dbReference type="SAM" id="SignalP"/>
    </source>
</evidence>
<feature type="chain" id="PRO_5046213143" description="Lipoprotein" evidence="2">
    <location>
        <begin position="21"/>
        <end position="102"/>
    </location>
</feature>
<feature type="region of interest" description="Disordered" evidence="1">
    <location>
        <begin position="60"/>
        <end position="102"/>
    </location>
</feature>
<keyword evidence="4" id="KW-1185">Reference proteome</keyword>
<organism evidence="3 4">
    <name type="scientific">[Empedobacter] haloabium</name>
    <dbReference type="NCBI Taxonomy" id="592317"/>
    <lineage>
        <taxon>Bacteria</taxon>
        <taxon>Pseudomonadati</taxon>
        <taxon>Pseudomonadota</taxon>
        <taxon>Betaproteobacteria</taxon>
        <taxon>Burkholderiales</taxon>
        <taxon>Oxalobacteraceae</taxon>
        <taxon>Telluria group</taxon>
        <taxon>Telluria group incertae sedis</taxon>
    </lineage>
</organism>